<dbReference type="InterPro" id="IPR057326">
    <property type="entry name" value="KR_dom"/>
</dbReference>
<dbReference type="PRINTS" id="PR00080">
    <property type="entry name" value="SDRFAMILY"/>
</dbReference>
<sequence length="340" mass="36597">MKTTLKPLKQQVIVITGASSGIGLATAHEAARRGARLVLACRNKPALDRLVEELKADGAEAIAVKADVGIQEDHRKILDAAITAFGGIETWVNNAGVSIFGKLEDVAIDDQRQLFETNFWGVVYGSLTALSHLRQTGGALINVGSEVSDRAVPLQGAYSASKHAVKGFTDALRMELEADGAPVSVTLIKPASIDTGFTQHAKNYLDVEPQLPPPVYDAKVVAEAILYAAEHPMRDVFVGSASKAISAFGQRMPSFADKLLGRSMIRAQRSDRPAQPRHDALWDAGDDVSREGGESTKHVRSFSVYTDMNTRWRALTLTSAGLAIAYGVLRLATRRGPGRR</sequence>
<keyword evidence="2" id="KW-0560">Oxidoreductase</keyword>
<organism evidence="6 7">
    <name type="scientific">Pollutimonas subterranea</name>
    <dbReference type="NCBI Taxonomy" id="2045210"/>
    <lineage>
        <taxon>Bacteria</taxon>
        <taxon>Pseudomonadati</taxon>
        <taxon>Pseudomonadota</taxon>
        <taxon>Betaproteobacteria</taxon>
        <taxon>Burkholderiales</taxon>
        <taxon>Alcaligenaceae</taxon>
        <taxon>Pollutimonas</taxon>
    </lineage>
</organism>
<dbReference type="Gene3D" id="3.40.50.720">
    <property type="entry name" value="NAD(P)-binding Rossmann-like Domain"/>
    <property type="match status" value="1"/>
</dbReference>
<dbReference type="InterPro" id="IPR036291">
    <property type="entry name" value="NAD(P)-bd_dom_sf"/>
</dbReference>
<comment type="similarity">
    <text evidence="1 3">Belongs to the short-chain dehydrogenases/reductases (SDR) family.</text>
</comment>
<feature type="domain" description="Ketoreductase" evidence="5">
    <location>
        <begin position="11"/>
        <end position="194"/>
    </location>
</feature>
<dbReference type="Proteomes" id="UP000234190">
    <property type="component" value="Unassembled WGS sequence"/>
</dbReference>
<dbReference type="PRINTS" id="PR00081">
    <property type="entry name" value="GDHRDH"/>
</dbReference>
<dbReference type="PANTHER" id="PTHR44196:SF1">
    <property type="entry name" value="DEHYDROGENASE_REDUCTASE SDR FAMILY MEMBER 7B"/>
    <property type="match status" value="1"/>
</dbReference>
<evidence type="ECO:0000256" key="2">
    <source>
        <dbReference type="ARBA" id="ARBA00023002"/>
    </source>
</evidence>
<dbReference type="CDD" id="cd05360">
    <property type="entry name" value="SDR_c3"/>
    <property type="match status" value="1"/>
</dbReference>
<evidence type="ECO:0000256" key="4">
    <source>
        <dbReference type="SAM" id="MobiDB-lite"/>
    </source>
</evidence>
<dbReference type="Pfam" id="PF00106">
    <property type="entry name" value="adh_short"/>
    <property type="match status" value="1"/>
</dbReference>
<accession>A0A2N4U7U7</accession>
<protein>
    <submittedName>
        <fullName evidence="6">Short-chain dehydrogenase</fullName>
    </submittedName>
</protein>
<evidence type="ECO:0000256" key="1">
    <source>
        <dbReference type="ARBA" id="ARBA00006484"/>
    </source>
</evidence>
<dbReference type="SUPFAM" id="SSF51735">
    <property type="entry name" value="NAD(P)-binding Rossmann-fold domains"/>
    <property type="match status" value="1"/>
</dbReference>
<evidence type="ECO:0000313" key="7">
    <source>
        <dbReference type="Proteomes" id="UP000234190"/>
    </source>
</evidence>
<evidence type="ECO:0000259" key="5">
    <source>
        <dbReference type="SMART" id="SM00822"/>
    </source>
</evidence>
<dbReference type="PANTHER" id="PTHR44196">
    <property type="entry name" value="DEHYDROGENASE/REDUCTASE SDR FAMILY MEMBER 7B"/>
    <property type="match status" value="1"/>
</dbReference>
<dbReference type="PROSITE" id="PS00061">
    <property type="entry name" value="ADH_SHORT"/>
    <property type="match status" value="1"/>
</dbReference>
<dbReference type="EMBL" id="PDNW01000003">
    <property type="protein sequence ID" value="PLC51094.1"/>
    <property type="molecule type" value="Genomic_DNA"/>
</dbReference>
<dbReference type="SMART" id="SM00822">
    <property type="entry name" value="PKS_KR"/>
    <property type="match status" value="1"/>
</dbReference>
<proteinExistence type="inferred from homology"/>
<dbReference type="OrthoDB" id="9790266at2"/>
<dbReference type="GO" id="GO:0016020">
    <property type="term" value="C:membrane"/>
    <property type="evidence" value="ECO:0007669"/>
    <property type="project" value="TreeGrafter"/>
</dbReference>
<dbReference type="InterPro" id="IPR020904">
    <property type="entry name" value="Sc_DH/Rdtase_CS"/>
</dbReference>
<evidence type="ECO:0000256" key="3">
    <source>
        <dbReference type="RuleBase" id="RU000363"/>
    </source>
</evidence>
<keyword evidence="7" id="KW-1185">Reference proteome</keyword>
<feature type="compositionally biased region" description="Basic and acidic residues" evidence="4">
    <location>
        <begin position="268"/>
        <end position="296"/>
    </location>
</feature>
<reference evidence="6 7" key="1">
    <citation type="submission" date="2017-10" db="EMBL/GenBank/DDBJ databases">
        <title>Two draft genome sequences of Pusillimonas sp. strains isolated from a nitrate- and radionuclide-contaminated groundwater in Russia.</title>
        <authorList>
            <person name="Grouzdev D.S."/>
            <person name="Tourova T.P."/>
            <person name="Goeva M.A."/>
            <person name="Babich T.L."/>
            <person name="Sokolova D.S."/>
            <person name="Abdullin R."/>
            <person name="Poltaraus A.B."/>
            <person name="Toshchakov S.V."/>
            <person name="Nazina T.N."/>
        </authorList>
    </citation>
    <scope>NUCLEOTIDE SEQUENCE [LARGE SCALE GENOMIC DNA]</scope>
    <source>
        <strain evidence="6 7">JR1/69-3-13</strain>
    </source>
</reference>
<evidence type="ECO:0000313" key="6">
    <source>
        <dbReference type="EMBL" id="PLC51094.1"/>
    </source>
</evidence>
<feature type="region of interest" description="Disordered" evidence="4">
    <location>
        <begin position="267"/>
        <end position="296"/>
    </location>
</feature>
<dbReference type="InterPro" id="IPR002347">
    <property type="entry name" value="SDR_fam"/>
</dbReference>
<dbReference type="GO" id="GO:0016491">
    <property type="term" value="F:oxidoreductase activity"/>
    <property type="evidence" value="ECO:0007669"/>
    <property type="project" value="UniProtKB-KW"/>
</dbReference>
<gene>
    <name evidence="6" type="ORF">CR159_05750</name>
</gene>
<dbReference type="AlphaFoldDB" id="A0A2N4U7U7"/>
<name>A0A2N4U7U7_9BURK</name>
<dbReference type="NCBIfam" id="NF005495">
    <property type="entry name" value="PRK07109.1"/>
    <property type="match status" value="1"/>
</dbReference>
<comment type="caution">
    <text evidence="6">The sequence shown here is derived from an EMBL/GenBank/DDBJ whole genome shotgun (WGS) entry which is preliminary data.</text>
</comment>
<dbReference type="RefSeq" id="WP_102073046.1">
    <property type="nucleotide sequence ID" value="NZ_PDNW01000003.1"/>
</dbReference>